<evidence type="ECO:0000256" key="4">
    <source>
        <dbReference type="ARBA" id="ARBA00022840"/>
    </source>
</evidence>
<comment type="similarity">
    <text evidence="1">Belongs to the ABC transporter superfamily.</text>
</comment>
<keyword evidence="2" id="KW-0813">Transport</keyword>
<accession>A0A0F4KYQ1</accession>
<keyword evidence="3" id="KW-0547">Nucleotide-binding</keyword>
<dbReference type="PANTHER" id="PTHR42734">
    <property type="entry name" value="METAL TRANSPORT SYSTEM ATP-BINDING PROTEIN TM_0124-RELATED"/>
    <property type="match status" value="1"/>
</dbReference>
<dbReference type="InterPro" id="IPR003439">
    <property type="entry name" value="ABC_transporter-like_ATP-bd"/>
</dbReference>
<dbReference type="PROSITE" id="PS50893">
    <property type="entry name" value="ABC_TRANSPORTER_2"/>
    <property type="match status" value="1"/>
</dbReference>
<evidence type="ECO:0000256" key="3">
    <source>
        <dbReference type="ARBA" id="ARBA00022741"/>
    </source>
</evidence>
<comment type="caution">
    <text evidence="6">The sequence shown here is derived from an EMBL/GenBank/DDBJ whole genome shotgun (WGS) entry which is preliminary data.</text>
</comment>
<dbReference type="SUPFAM" id="SSF52540">
    <property type="entry name" value="P-loop containing nucleoside triphosphate hydrolases"/>
    <property type="match status" value="1"/>
</dbReference>
<dbReference type="SMART" id="SM00382">
    <property type="entry name" value="AAA"/>
    <property type="match status" value="1"/>
</dbReference>
<dbReference type="STRING" id="1218508.JG29_01970"/>
<evidence type="ECO:0000313" key="7">
    <source>
        <dbReference type="Proteomes" id="UP000033695"/>
    </source>
</evidence>
<dbReference type="PATRIC" id="fig|1218508.4.peg.203"/>
<proteinExistence type="inferred from homology"/>
<protein>
    <submittedName>
        <fullName evidence="6">Zinc ABC transporterATP-binding protein</fullName>
    </submittedName>
</protein>
<dbReference type="OrthoDB" id="9806726at2"/>
<dbReference type="Pfam" id="PF00005">
    <property type="entry name" value="ABC_tran"/>
    <property type="match status" value="1"/>
</dbReference>
<organism evidence="6 7">
    <name type="scientific">Bombilactobacillus mellis</name>
    <dbReference type="NCBI Taxonomy" id="1218508"/>
    <lineage>
        <taxon>Bacteria</taxon>
        <taxon>Bacillati</taxon>
        <taxon>Bacillota</taxon>
        <taxon>Bacilli</taxon>
        <taxon>Lactobacillales</taxon>
        <taxon>Lactobacillaceae</taxon>
        <taxon>Bombilactobacillus</taxon>
    </lineage>
</organism>
<dbReference type="Gene3D" id="3.40.50.300">
    <property type="entry name" value="P-loop containing nucleotide triphosphate hydrolases"/>
    <property type="match status" value="1"/>
</dbReference>
<name>A0A0F4KYQ1_9LACO</name>
<evidence type="ECO:0000256" key="2">
    <source>
        <dbReference type="ARBA" id="ARBA00022448"/>
    </source>
</evidence>
<gene>
    <name evidence="6" type="ORF">JG29_01970</name>
</gene>
<keyword evidence="4 6" id="KW-0067">ATP-binding</keyword>
<sequence>MKTSNLITAHDLEVKFDSQIIFQNVDFQVQKGDFFCIVGPNGSGKTTLLRVILKEIVPTLGTIQCALAKSQIGYVPQFRNLETDFPLDAAAFIELKLTQKWWPWLTAQEHDQVQAALRATHLDNKRTTRVGQMSGGEKQRVYLAQAIVNQPQLLILDEPTASLDVQAKYEVMDVVQELNTQGTTVIFISHDPQLIKKYGTKTLQLGKGE</sequence>
<dbReference type="GO" id="GO:0016887">
    <property type="term" value="F:ATP hydrolysis activity"/>
    <property type="evidence" value="ECO:0007669"/>
    <property type="project" value="InterPro"/>
</dbReference>
<evidence type="ECO:0000313" key="6">
    <source>
        <dbReference type="EMBL" id="KJY51153.1"/>
    </source>
</evidence>
<evidence type="ECO:0000259" key="5">
    <source>
        <dbReference type="PROSITE" id="PS50893"/>
    </source>
</evidence>
<dbReference type="InterPro" id="IPR003593">
    <property type="entry name" value="AAA+_ATPase"/>
</dbReference>
<dbReference type="HOGENOM" id="CLU_000604_1_11_9"/>
<dbReference type="AlphaFoldDB" id="A0A0F4KYQ1"/>
<dbReference type="PANTHER" id="PTHR42734:SF17">
    <property type="entry name" value="METAL TRANSPORT SYSTEM ATP-BINDING PROTEIN TM_0124-RELATED"/>
    <property type="match status" value="1"/>
</dbReference>
<reference evidence="6 7" key="1">
    <citation type="submission" date="2014-12" db="EMBL/GenBank/DDBJ databases">
        <title>Comparative genomics of the lactic acid bacteria isolated from the honey bee gut.</title>
        <authorList>
            <person name="Ellegaard K.M."/>
            <person name="Tamarit D."/>
            <person name="Javelind E."/>
            <person name="Olofsson T."/>
            <person name="Andersson S.G."/>
            <person name="Vasquez A."/>
        </authorList>
    </citation>
    <scope>NUCLEOTIDE SEQUENCE [LARGE SCALE GENOMIC DNA]</scope>
    <source>
        <strain evidence="6 7">Hon2</strain>
    </source>
</reference>
<dbReference type="Proteomes" id="UP000033695">
    <property type="component" value="Unassembled WGS sequence"/>
</dbReference>
<dbReference type="EMBL" id="JXBZ01000002">
    <property type="protein sequence ID" value="KJY51153.1"/>
    <property type="molecule type" value="Genomic_DNA"/>
</dbReference>
<dbReference type="GO" id="GO:0005524">
    <property type="term" value="F:ATP binding"/>
    <property type="evidence" value="ECO:0007669"/>
    <property type="project" value="UniProtKB-KW"/>
</dbReference>
<dbReference type="InterPro" id="IPR050153">
    <property type="entry name" value="Metal_Ion_Import_ABC"/>
</dbReference>
<evidence type="ECO:0000256" key="1">
    <source>
        <dbReference type="ARBA" id="ARBA00005417"/>
    </source>
</evidence>
<dbReference type="InterPro" id="IPR027417">
    <property type="entry name" value="P-loop_NTPase"/>
</dbReference>
<feature type="domain" description="ABC transporter" evidence="5">
    <location>
        <begin position="1"/>
        <end position="209"/>
    </location>
</feature>
<dbReference type="RefSeq" id="WP_045922107.1">
    <property type="nucleotide sequence ID" value="NZ_JAAEDY010000002.1"/>
</dbReference>
<keyword evidence="7" id="KW-1185">Reference proteome</keyword>